<feature type="compositionally biased region" description="Gly residues" evidence="11">
    <location>
        <begin position="303"/>
        <end position="313"/>
    </location>
</feature>
<evidence type="ECO:0000256" key="8">
    <source>
        <dbReference type="ARBA" id="ARBA00029691"/>
    </source>
</evidence>
<evidence type="ECO:0000259" key="12">
    <source>
        <dbReference type="Pfam" id="PF04695"/>
    </source>
</evidence>
<dbReference type="GO" id="GO:1990429">
    <property type="term" value="C:peroxisomal importomer complex"/>
    <property type="evidence" value="ECO:0007669"/>
    <property type="project" value="TreeGrafter"/>
</dbReference>
<evidence type="ECO:0000256" key="11">
    <source>
        <dbReference type="SAM" id="MobiDB-lite"/>
    </source>
</evidence>
<dbReference type="EMBL" id="OC978469">
    <property type="protein sequence ID" value="CAG4635124.1"/>
    <property type="molecule type" value="Genomic_DNA"/>
</dbReference>
<comment type="subcellular location">
    <subcellularLocation>
        <location evidence="9 10">Peroxisome membrane</location>
    </subcellularLocation>
</comment>
<dbReference type="GO" id="GO:0005102">
    <property type="term" value="F:signaling receptor binding"/>
    <property type="evidence" value="ECO:0007669"/>
    <property type="project" value="TreeGrafter"/>
</dbReference>
<evidence type="ECO:0000313" key="13">
    <source>
        <dbReference type="EMBL" id="CAG4635124.1"/>
    </source>
</evidence>
<evidence type="ECO:0000256" key="1">
    <source>
        <dbReference type="ARBA" id="ARBA00005443"/>
    </source>
</evidence>
<dbReference type="InterPro" id="IPR006785">
    <property type="entry name" value="Pex14_N"/>
</dbReference>
<dbReference type="AlphaFoldDB" id="A0A9N6WSE7"/>
<evidence type="ECO:0000256" key="9">
    <source>
        <dbReference type="ARBA" id="ARBA00046271"/>
    </source>
</evidence>
<evidence type="ECO:0000256" key="5">
    <source>
        <dbReference type="ARBA" id="ARBA00023136"/>
    </source>
</evidence>
<dbReference type="Pfam" id="PF04695">
    <property type="entry name" value="Pex14_N"/>
    <property type="match status" value="1"/>
</dbReference>
<dbReference type="InterPro" id="IPR025655">
    <property type="entry name" value="PEX14"/>
</dbReference>
<dbReference type="PANTHER" id="PTHR23058:SF0">
    <property type="entry name" value="PEROXISOMAL MEMBRANE PROTEIN PEX14"/>
    <property type="match status" value="1"/>
</dbReference>
<sequence length="313" mass="33553">MTELERDPSTAVATTENIPQTLRDDLVSTAVKFLQNPRVSTRPHSEKELFLQRKGLTQAEISAAFEALGINRLSDNGTVGHYSSVQVAQVRGYSNNPAVPRSRWVVIRDILNAAALGAGIVYCLRYLYRRFIASWLFGRKKAKTIEETVDEMNSNITRLVSDVSAAVQNLTVSVASLRANAREKSEIKELKSEVASLKALLLGRRQFPAPPTIVAGPPSIPAWQLGASSQGDHMDMRSGQSGQQLLLNHGDGISLSSSPEIISVDEITVNPLPSAGDSNSGSSGRDPSESSESNSAEMVEMGASGGGSSEDTD</sequence>
<feature type="region of interest" description="Disordered" evidence="11">
    <location>
        <begin position="266"/>
        <end position="313"/>
    </location>
</feature>
<keyword evidence="4" id="KW-0811">Translocation</keyword>
<evidence type="ECO:0000256" key="7">
    <source>
        <dbReference type="ARBA" id="ARBA00029502"/>
    </source>
</evidence>
<protein>
    <recommendedName>
        <fullName evidence="7 10">Peroxisomal membrane protein PEX14</fullName>
    </recommendedName>
    <alternativeName>
        <fullName evidence="8 10">Peroxin-14</fullName>
    </alternativeName>
</protein>
<evidence type="ECO:0000256" key="3">
    <source>
        <dbReference type="ARBA" id="ARBA00022927"/>
    </source>
</evidence>
<dbReference type="GO" id="GO:0016560">
    <property type="term" value="P:protein import into peroxisome matrix, docking"/>
    <property type="evidence" value="ECO:0007669"/>
    <property type="project" value="UniProtKB-UniRule"/>
</dbReference>
<feature type="compositionally biased region" description="Low complexity" evidence="11">
    <location>
        <begin position="273"/>
        <end position="296"/>
    </location>
</feature>
<dbReference type="Gene3D" id="1.10.10.10">
    <property type="entry name" value="Winged helix-like DNA-binding domain superfamily/Winged helix DNA-binding domain"/>
    <property type="match status" value="1"/>
</dbReference>
<evidence type="ECO:0000256" key="4">
    <source>
        <dbReference type="ARBA" id="ARBA00023010"/>
    </source>
</evidence>
<comment type="similarity">
    <text evidence="1 10">Belongs to the peroxin-14 family.</text>
</comment>
<evidence type="ECO:0000256" key="10">
    <source>
        <dbReference type="RuleBase" id="RU367032"/>
    </source>
</evidence>
<name>A0A9N6WSE7_9CRUS</name>
<evidence type="ECO:0000256" key="2">
    <source>
        <dbReference type="ARBA" id="ARBA00022448"/>
    </source>
</evidence>
<keyword evidence="2 10" id="KW-0813">Transport</keyword>
<comment type="function">
    <text evidence="10">Component of the PEX13-PEX14 docking complex, a translocon channel that specifically mediates the import of peroxisomal cargo proteins bound to PEX5 receptor. The PEX13-PEX14 docking complex forms a large import pore which can be opened to a diameter of about 9 nm. Mechanistically, PEX5 receptor along with cargo proteins associates with the PEX14 subunit of the PEX13-PEX14 docking complex in the cytosol, leading to the insertion of the receptor into the organelle membrane with the concomitant translocation of the cargo into the peroxisome matrix.</text>
</comment>
<reference evidence="13" key="1">
    <citation type="submission" date="2021-04" db="EMBL/GenBank/DDBJ databases">
        <authorList>
            <person name="Cornetti L."/>
        </authorList>
    </citation>
    <scope>NUCLEOTIDE SEQUENCE</scope>
</reference>
<feature type="domain" description="Peroxisome membrane anchor protein Pex14p N-terminal" evidence="12">
    <location>
        <begin position="23"/>
        <end position="66"/>
    </location>
</feature>
<keyword evidence="5 10" id="KW-0472">Membrane</keyword>
<keyword evidence="3 10" id="KW-0653">Protein transport</keyword>
<gene>
    <name evidence="13" type="primary">EOG090X0FQ8</name>
</gene>
<organism evidence="13">
    <name type="scientific">Alona affinis</name>
    <dbReference type="NCBI Taxonomy" id="381656"/>
    <lineage>
        <taxon>Eukaryota</taxon>
        <taxon>Metazoa</taxon>
        <taxon>Ecdysozoa</taxon>
        <taxon>Arthropoda</taxon>
        <taxon>Crustacea</taxon>
        <taxon>Branchiopoda</taxon>
        <taxon>Diplostraca</taxon>
        <taxon>Cladocera</taxon>
        <taxon>Anomopoda</taxon>
        <taxon>Chydoridae</taxon>
        <taxon>Alona</taxon>
    </lineage>
</organism>
<dbReference type="PANTHER" id="PTHR23058">
    <property type="entry name" value="PEROXISOMAL MEMBRANE PROTEIN PEX14"/>
    <property type="match status" value="1"/>
</dbReference>
<proteinExistence type="inferred from homology"/>
<evidence type="ECO:0000256" key="6">
    <source>
        <dbReference type="ARBA" id="ARBA00023140"/>
    </source>
</evidence>
<dbReference type="GO" id="GO:0005778">
    <property type="term" value="C:peroxisomal membrane"/>
    <property type="evidence" value="ECO:0007669"/>
    <property type="project" value="UniProtKB-SubCell"/>
</dbReference>
<dbReference type="InterPro" id="IPR036388">
    <property type="entry name" value="WH-like_DNA-bd_sf"/>
</dbReference>
<accession>A0A9N6WSE7</accession>
<keyword evidence="6 10" id="KW-0576">Peroxisome</keyword>